<proteinExistence type="predicted"/>
<dbReference type="Gene3D" id="2.60.120.290">
    <property type="entry name" value="Spermadhesin, CUB domain"/>
    <property type="match status" value="1"/>
</dbReference>
<dbReference type="AlphaFoldDB" id="A0AAV2S9J1"/>
<keyword evidence="1" id="KW-0677">Repeat</keyword>
<dbReference type="EMBL" id="CAXKWB010048108">
    <property type="protein sequence ID" value="CAL4166374.1"/>
    <property type="molecule type" value="Genomic_DNA"/>
</dbReference>
<accession>A0AAV2S9J1</accession>
<organism evidence="6 7">
    <name type="scientific">Meganyctiphanes norvegica</name>
    <name type="common">Northern krill</name>
    <name type="synonym">Thysanopoda norvegica</name>
    <dbReference type="NCBI Taxonomy" id="48144"/>
    <lineage>
        <taxon>Eukaryota</taxon>
        <taxon>Metazoa</taxon>
        <taxon>Ecdysozoa</taxon>
        <taxon>Arthropoda</taxon>
        <taxon>Crustacea</taxon>
        <taxon>Multicrustacea</taxon>
        <taxon>Malacostraca</taxon>
        <taxon>Eumalacostraca</taxon>
        <taxon>Eucarida</taxon>
        <taxon>Euphausiacea</taxon>
        <taxon>Euphausiidae</taxon>
        <taxon>Meganyctiphanes</taxon>
    </lineage>
</organism>
<protein>
    <recommendedName>
        <fullName evidence="5">CUB domain-containing protein</fullName>
    </recommendedName>
</protein>
<dbReference type="PANTHER" id="PTHR24251">
    <property type="entry name" value="OVOCHYMASE-RELATED"/>
    <property type="match status" value="1"/>
</dbReference>
<feature type="domain" description="CUB" evidence="5">
    <location>
        <begin position="107"/>
        <end position="212"/>
    </location>
</feature>
<evidence type="ECO:0000313" key="6">
    <source>
        <dbReference type="EMBL" id="CAL4166374.1"/>
    </source>
</evidence>
<feature type="signal peptide" evidence="4">
    <location>
        <begin position="1"/>
        <end position="17"/>
    </location>
</feature>
<evidence type="ECO:0000259" key="5">
    <source>
        <dbReference type="PROSITE" id="PS01180"/>
    </source>
</evidence>
<evidence type="ECO:0000256" key="3">
    <source>
        <dbReference type="PROSITE-ProRule" id="PRU00059"/>
    </source>
</evidence>
<name>A0AAV2S9J1_MEGNR</name>
<dbReference type="Pfam" id="PF00431">
    <property type="entry name" value="CUB"/>
    <property type="match status" value="1"/>
</dbReference>
<dbReference type="SUPFAM" id="SSF49854">
    <property type="entry name" value="Spermadhesin, CUB domain"/>
    <property type="match status" value="1"/>
</dbReference>
<evidence type="ECO:0000256" key="1">
    <source>
        <dbReference type="ARBA" id="ARBA00022737"/>
    </source>
</evidence>
<comment type="caution">
    <text evidence="6">The sequence shown here is derived from an EMBL/GenBank/DDBJ whole genome shotgun (WGS) entry which is preliminary data.</text>
</comment>
<feature type="chain" id="PRO_5043483637" description="CUB domain-containing protein" evidence="4">
    <location>
        <begin position="18"/>
        <end position="212"/>
    </location>
</feature>
<keyword evidence="2" id="KW-1015">Disulfide bond</keyword>
<dbReference type="PROSITE" id="PS01180">
    <property type="entry name" value="CUB"/>
    <property type="match status" value="1"/>
</dbReference>
<evidence type="ECO:0000313" key="7">
    <source>
        <dbReference type="Proteomes" id="UP001497623"/>
    </source>
</evidence>
<keyword evidence="4" id="KW-0732">Signal</keyword>
<evidence type="ECO:0000256" key="2">
    <source>
        <dbReference type="ARBA" id="ARBA00023157"/>
    </source>
</evidence>
<sequence length="212" mass="24437">MSKLSLLWLCQMAPISGYPLAKSRLEPDFDLFMDQHINIEVILHYHTISCDDQITGRTEFGFAAKFIVNHTLNLLMLTGYYFIYEGVVHYTFASETKFGYLWLYGNCGGDYYNSSGVIDYPWYGGNYTNDACCIWNITASAPINITFIRFDLEWTFDYLFVYGRNSSNSAWTWIDTLNGKRLPSPIQTNSNTVMLQFVSDFSVAFSGFELDW</sequence>
<dbReference type="InterPro" id="IPR035914">
    <property type="entry name" value="Sperma_CUB_dom_sf"/>
</dbReference>
<dbReference type="CDD" id="cd00041">
    <property type="entry name" value="CUB"/>
    <property type="match status" value="1"/>
</dbReference>
<gene>
    <name evidence="6" type="ORF">MNOR_LOCUS33419</name>
</gene>
<dbReference type="Proteomes" id="UP001497623">
    <property type="component" value="Unassembled WGS sequence"/>
</dbReference>
<comment type="caution">
    <text evidence="3">Lacks conserved residue(s) required for the propagation of feature annotation.</text>
</comment>
<keyword evidence="7" id="KW-1185">Reference proteome</keyword>
<dbReference type="SMART" id="SM00042">
    <property type="entry name" value="CUB"/>
    <property type="match status" value="1"/>
</dbReference>
<evidence type="ECO:0000256" key="4">
    <source>
        <dbReference type="SAM" id="SignalP"/>
    </source>
</evidence>
<feature type="non-terminal residue" evidence="6">
    <location>
        <position position="212"/>
    </location>
</feature>
<reference evidence="6 7" key="1">
    <citation type="submission" date="2024-05" db="EMBL/GenBank/DDBJ databases">
        <authorList>
            <person name="Wallberg A."/>
        </authorList>
    </citation>
    <scope>NUCLEOTIDE SEQUENCE [LARGE SCALE GENOMIC DNA]</scope>
</reference>
<dbReference type="PANTHER" id="PTHR24251:SF52">
    <property type="entry name" value="CUB DOMAIN-CONTAINING PROTEIN"/>
    <property type="match status" value="1"/>
</dbReference>
<dbReference type="InterPro" id="IPR000859">
    <property type="entry name" value="CUB_dom"/>
</dbReference>